<keyword evidence="5" id="KW-0418">Kinase</keyword>
<evidence type="ECO:0000313" key="14">
    <source>
        <dbReference type="Proteomes" id="UP000646053"/>
    </source>
</evidence>
<dbReference type="PANTHER" id="PTHR24363">
    <property type="entry name" value="SERINE/THREONINE PROTEIN KINASE"/>
    <property type="match status" value="1"/>
</dbReference>
<dbReference type="SMART" id="SM00220">
    <property type="entry name" value="S_TKc"/>
    <property type="match status" value="1"/>
</dbReference>
<accession>A0A8J8CJI0</accession>
<keyword evidence="11" id="KW-1133">Transmembrane helix</keyword>
<keyword evidence="3" id="KW-0808">Transferase</keyword>
<dbReference type="Pfam" id="PF05226">
    <property type="entry name" value="CHASE2"/>
    <property type="match status" value="1"/>
</dbReference>
<dbReference type="InterPro" id="IPR000719">
    <property type="entry name" value="Prot_kinase_dom"/>
</dbReference>
<dbReference type="RefSeq" id="WP_162423139.1">
    <property type="nucleotide sequence ID" value="NZ_WVIE01000009.1"/>
</dbReference>
<feature type="transmembrane region" description="Helical" evidence="11">
    <location>
        <begin position="426"/>
        <end position="449"/>
    </location>
</feature>
<evidence type="ECO:0000256" key="6">
    <source>
        <dbReference type="ARBA" id="ARBA00022840"/>
    </source>
</evidence>
<comment type="catalytic activity">
    <reaction evidence="8">
        <text>L-seryl-[protein] + ATP = O-phospho-L-seryl-[protein] + ADP + H(+)</text>
        <dbReference type="Rhea" id="RHEA:17989"/>
        <dbReference type="Rhea" id="RHEA-COMP:9863"/>
        <dbReference type="Rhea" id="RHEA-COMP:11604"/>
        <dbReference type="ChEBI" id="CHEBI:15378"/>
        <dbReference type="ChEBI" id="CHEBI:29999"/>
        <dbReference type="ChEBI" id="CHEBI:30616"/>
        <dbReference type="ChEBI" id="CHEBI:83421"/>
        <dbReference type="ChEBI" id="CHEBI:456216"/>
        <dbReference type="EC" id="2.7.11.1"/>
    </reaction>
</comment>
<dbReference type="GO" id="GO:0005524">
    <property type="term" value="F:ATP binding"/>
    <property type="evidence" value="ECO:0007669"/>
    <property type="project" value="UniProtKB-UniRule"/>
</dbReference>
<keyword evidence="14" id="KW-1185">Reference proteome</keyword>
<evidence type="ECO:0000256" key="9">
    <source>
        <dbReference type="PROSITE-ProRule" id="PRU10141"/>
    </source>
</evidence>
<keyword evidence="2" id="KW-0723">Serine/threonine-protein kinase</keyword>
<evidence type="ECO:0000256" key="3">
    <source>
        <dbReference type="ARBA" id="ARBA00022679"/>
    </source>
</evidence>
<gene>
    <name evidence="13" type="ORF">GS601_10060</name>
</gene>
<dbReference type="InterPro" id="IPR007890">
    <property type="entry name" value="CHASE2"/>
</dbReference>
<dbReference type="EC" id="2.7.11.1" evidence="1"/>
<dbReference type="CDD" id="cd14014">
    <property type="entry name" value="STKc_PknB_like"/>
    <property type="match status" value="1"/>
</dbReference>
<dbReference type="SUPFAM" id="SSF56112">
    <property type="entry name" value="Protein kinase-like (PK-like)"/>
    <property type="match status" value="1"/>
</dbReference>
<feature type="transmembrane region" description="Helical" evidence="11">
    <location>
        <begin position="371"/>
        <end position="390"/>
    </location>
</feature>
<dbReference type="InterPro" id="IPR017441">
    <property type="entry name" value="Protein_kinase_ATP_BS"/>
</dbReference>
<dbReference type="Gene3D" id="1.10.510.10">
    <property type="entry name" value="Transferase(Phosphotransferase) domain 1"/>
    <property type="match status" value="1"/>
</dbReference>
<comment type="caution">
    <text evidence="13">The sequence shown here is derived from an EMBL/GenBank/DDBJ whole genome shotgun (WGS) entry which is preliminary data.</text>
</comment>
<keyword evidence="4 9" id="KW-0547">Nucleotide-binding</keyword>
<keyword evidence="11" id="KW-0812">Transmembrane</keyword>
<evidence type="ECO:0000256" key="2">
    <source>
        <dbReference type="ARBA" id="ARBA00022527"/>
    </source>
</evidence>
<name>A0A8J8CJI0_9CYAN</name>
<dbReference type="InterPro" id="IPR011009">
    <property type="entry name" value="Kinase-like_dom_sf"/>
</dbReference>
<evidence type="ECO:0000256" key="10">
    <source>
        <dbReference type="SAM" id="MobiDB-lite"/>
    </source>
</evidence>
<feature type="binding site" evidence="9">
    <location>
        <position position="532"/>
    </location>
    <ligand>
        <name>ATP</name>
        <dbReference type="ChEBI" id="CHEBI:30616"/>
    </ligand>
</feature>
<feature type="domain" description="Protein kinase" evidence="12">
    <location>
        <begin position="501"/>
        <end position="761"/>
    </location>
</feature>
<evidence type="ECO:0000256" key="4">
    <source>
        <dbReference type="ARBA" id="ARBA00022741"/>
    </source>
</evidence>
<keyword evidence="6 9" id="KW-0067">ATP-binding</keyword>
<dbReference type="AlphaFoldDB" id="A0A8J8CJI0"/>
<dbReference type="PROSITE" id="PS00107">
    <property type="entry name" value="PROTEIN_KINASE_ATP"/>
    <property type="match status" value="1"/>
</dbReference>
<keyword evidence="11" id="KW-0472">Membrane</keyword>
<comment type="catalytic activity">
    <reaction evidence="7">
        <text>L-threonyl-[protein] + ATP = O-phospho-L-threonyl-[protein] + ADP + H(+)</text>
        <dbReference type="Rhea" id="RHEA:46608"/>
        <dbReference type="Rhea" id="RHEA-COMP:11060"/>
        <dbReference type="Rhea" id="RHEA-COMP:11605"/>
        <dbReference type="ChEBI" id="CHEBI:15378"/>
        <dbReference type="ChEBI" id="CHEBI:30013"/>
        <dbReference type="ChEBI" id="CHEBI:30616"/>
        <dbReference type="ChEBI" id="CHEBI:61977"/>
        <dbReference type="ChEBI" id="CHEBI:456216"/>
        <dbReference type="EC" id="2.7.11.1"/>
    </reaction>
</comment>
<organism evidence="13 14">
    <name type="scientific">Myxacorys almedinensis A</name>
    <dbReference type="NCBI Taxonomy" id="2690445"/>
    <lineage>
        <taxon>Bacteria</taxon>
        <taxon>Bacillati</taxon>
        <taxon>Cyanobacteriota</taxon>
        <taxon>Cyanophyceae</taxon>
        <taxon>Leptolyngbyales</taxon>
        <taxon>Leptolyngbyaceae</taxon>
        <taxon>Myxacorys</taxon>
        <taxon>Myxacorys almedinensis</taxon>
    </lineage>
</organism>
<evidence type="ECO:0000256" key="1">
    <source>
        <dbReference type="ARBA" id="ARBA00012513"/>
    </source>
</evidence>
<dbReference type="GO" id="GO:0004674">
    <property type="term" value="F:protein serine/threonine kinase activity"/>
    <property type="evidence" value="ECO:0007669"/>
    <property type="project" value="UniProtKB-KW"/>
</dbReference>
<dbReference type="EMBL" id="WVIE01000009">
    <property type="protein sequence ID" value="NDJ17631.1"/>
    <property type="molecule type" value="Genomic_DNA"/>
</dbReference>
<reference evidence="13" key="1">
    <citation type="submission" date="2019-12" db="EMBL/GenBank/DDBJ databases">
        <title>High-Quality draft genome sequences of three cyanobacteria isolated from the limestone walls of the Old Cathedral of Coimbra.</title>
        <authorList>
            <person name="Tiago I."/>
            <person name="Soares F."/>
            <person name="Portugal A."/>
        </authorList>
    </citation>
    <scope>NUCLEOTIDE SEQUENCE</scope>
    <source>
        <strain evidence="13">A</strain>
    </source>
</reference>
<proteinExistence type="predicted"/>
<protein>
    <recommendedName>
        <fullName evidence="1">non-specific serine/threonine protein kinase</fullName>
        <ecNumber evidence="1">2.7.11.1</ecNumber>
    </recommendedName>
</protein>
<evidence type="ECO:0000259" key="12">
    <source>
        <dbReference type="PROSITE" id="PS50011"/>
    </source>
</evidence>
<evidence type="ECO:0000313" key="13">
    <source>
        <dbReference type="EMBL" id="NDJ17631.1"/>
    </source>
</evidence>
<feature type="transmembrane region" description="Helical" evidence="11">
    <location>
        <begin position="402"/>
        <end position="420"/>
    </location>
</feature>
<evidence type="ECO:0000256" key="8">
    <source>
        <dbReference type="ARBA" id="ARBA00048679"/>
    </source>
</evidence>
<sequence>MAKKRTSAGFLHSLTLTLRSGVLKSTAPTPPTVPNHTVTLPDDEAAPTQSEQGSRSGWGLTELGHGLMIFWAIAAGSAIATHFAPVQAWERQAQSVMLRVRGTVAPPEDIVILAVDDESLLQLSGSSWPLRRATYAQAIDKIMQAGAKTVAVDIRWDLPSSFGRDSQSSADCSNDDILVSDDDQQLQAVLQRYDGRVTLAVDLDELEQRQGEQSRISLPFCPFRTAKASLGLIKFPLEPNGRVHRFGQAFLSEESEGMKLLKAENISSFAQATLKAGGIPSVLPKGDSIFFYGRAGTFQRVPFWTVLSPENWNDDYLKQGSIFKDKIVVIGPVASRVGDELNTPFGIMPGVELHANAIAALLQNRSLPSAFPNPAIAGLAVSLLVIGASVLPHQAKHPVARFGWALAIALSWSGVTYVLLTQASMLVPIAAPMGAIALAGVSYLGTGLTRDHRNKQRFRKTLKHYSRSPLVQEMMSGQDEFKDLLQERELEILGKNLGGRYKITKVLGSGGFGETYIAEDIQRPGAPQCVVKQLRPSTNNPKHLRLARRLFQAEAETLERLGEHDQIPRLLAYFEEDQEFYLAQEFIPGPPLSEELSLGRHLPESRIVEVLQELLEVLSFVHSKNVIHRDIKPSNVIKRQSDDKLVLIDFGAVKALHDQIIDSDIPSTATIGIGTQGYMPPEQCAGNPRFNSDIYAVGMMGIQALTGLPPSQLKENPQTGEIQWRDKAIVSPALAAILTKMVHYDFQKRYQSAIAVLQDVTQVSNLSTISLVLDDLLADELLADGLGEDETMTRPWPAAFAEDLPPTEPPPTE</sequence>
<dbReference type="SMART" id="SM01080">
    <property type="entry name" value="CHASE2"/>
    <property type="match status" value="1"/>
</dbReference>
<dbReference type="Pfam" id="PF00069">
    <property type="entry name" value="Pkinase"/>
    <property type="match status" value="1"/>
</dbReference>
<dbReference type="Gene3D" id="3.30.200.20">
    <property type="entry name" value="Phosphorylase Kinase, domain 1"/>
    <property type="match status" value="1"/>
</dbReference>
<feature type="region of interest" description="Disordered" evidence="10">
    <location>
        <begin position="23"/>
        <end position="57"/>
    </location>
</feature>
<evidence type="ECO:0000256" key="5">
    <source>
        <dbReference type="ARBA" id="ARBA00022777"/>
    </source>
</evidence>
<evidence type="ECO:0000256" key="7">
    <source>
        <dbReference type="ARBA" id="ARBA00047899"/>
    </source>
</evidence>
<evidence type="ECO:0000256" key="11">
    <source>
        <dbReference type="SAM" id="Phobius"/>
    </source>
</evidence>
<dbReference type="PANTHER" id="PTHR24363:SF0">
    <property type="entry name" value="SERINE_THREONINE KINASE LIKE DOMAIN CONTAINING 1"/>
    <property type="match status" value="1"/>
</dbReference>
<dbReference type="PROSITE" id="PS50011">
    <property type="entry name" value="PROTEIN_KINASE_DOM"/>
    <property type="match status" value="1"/>
</dbReference>
<dbReference type="Proteomes" id="UP000646053">
    <property type="component" value="Unassembled WGS sequence"/>
</dbReference>